<evidence type="ECO:0000313" key="1">
    <source>
        <dbReference type="EMBL" id="MFB2895551.1"/>
    </source>
</evidence>
<gene>
    <name evidence="1" type="ORF">ACE1CI_21810</name>
</gene>
<evidence type="ECO:0000313" key="2">
    <source>
        <dbReference type="Proteomes" id="UP001576784"/>
    </source>
</evidence>
<keyword evidence="2" id="KW-1185">Reference proteome</keyword>
<reference evidence="1 2" key="1">
    <citation type="submission" date="2024-09" db="EMBL/GenBank/DDBJ databases">
        <title>Floridaenema gen nov. (Aerosakkonemataceae, Aerosakkonematales ord. nov., Cyanobacteria) from benthic tropical and subtropical fresh waters, with the description of four new species.</title>
        <authorList>
            <person name="Moretto J.A."/>
            <person name="Berthold D.E."/>
            <person name="Lefler F.W."/>
            <person name="Huang I.-S."/>
            <person name="Laughinghouse H. IV."/>
        </authorList>
    </citation>
    <scope>NUCLEOTIDE SEQUENCE [LARGE SCALE GENOMIC DNA]</scope>
    <source>
        <strain evidence="1 2">BLCC-F50</strain>
    </source>
</reference>
<accession>A0ABV4XV71</accession>
<protein>
    <submittedName>
        <fullName evidence="1">Uncharacterized protein</fullName>
    </submittedName>
</protein>
<proteinExistence type="predicted"/>
<comment type="caution">
    <text evidence="1">The sequence shown here is derived from an EMBL/GenBank/DDBJ whole genome shotgun (WGS) entry which is preliminary data.</text>
</comment>
<dbReference type="Proteomes" id="UP001576784">
    <property type="component" value="Unassembled WGS sequence"/>
</dbReference>
<name>A0ABV4XV71_9CYAN</name>
<dbReference type="EMBL" id="JBHFNR010000159">
    <property type="protein sequence ID" value="MFB2895551.1"/>
    <property type="molecule type" value="Genomic_DNA"/>
</dbReference>
<dbReference type="RefSeq" id="WP_413265189.1">
    <property type="nucleotide sequence ID" value="NZ_JBHFNR010000159.1"/>
</dbReference>
<sequence length="70" mass="8151">MKTSTQVNDILQAISNLDFEEQSYIAEILSKRMIELRRSQIASRAKEAEENYRLGNVFTYTVENLIKIII</sequence>
<organism evidence="1 2">
    <name type="scientific">Floridaenema flaviceps BLCC-F50</name>
    <dbReference type="NCBI Taxonomy" id="3153642"/>
    <lineage>
        <taxon>Bacteria</taxon>
        <taxon>Bacillati</taxon>
        <taxon>Cyanobacteriota</taxon>
        <taxon>Cyanophyceae</taxon>
        <taxon>Oscillatoriophycideae</taxon>
        <taxon>Aerosakkonematales</taxon>
        <taxon>Aerosakkonemataceae</taxon>
        <taxon>Floridanema</taxon>
        <taxon>Floridanema flaviceps</taxon>
    </lineage>
</organism>